<proteinExistence type="predicted"/>
<dbReference type="STRING" id="630515.SAMN04489812_3542"/>
<evidence type="ECO:0000313" key="1">
    <source>
        <dbReference type="EMBL" id="SDS93505.1"/>
    </source>
</evidence>
<evidence type="ECO:0000313" key="2">
    <source>
        <dbReference type="Proteomes" id="UP000199103"/>
    </source>
</evidence>
<dbReference type="EMBL" id="LT629772">
    <property type="protein sequence ID" value="SDS93505.1"/>
    <property type="molecule type" value="Genomic_DNA"/>
</dbReference>
<dbReference type="Proteomes" id="UP000199103">
    <property type="component" value="Chromosome I"/>
</dbReference>
<gene>
    <name evidence="1" type="ORF">SAMN04489812_3542</name>
</gene>
<name>A0A1H1W8X2_9ACTN</name>
<accession>A0A1H1W8X2</accession>
<dbReference type="PANTHER" id="PTHR43649:SF12">
    <property type="entry name" value="DIACETYLCHITOBIOSE BINDING PROTEIN DASA"/>
    <property type="match status" value="1"/>
</dbReference>
<keyword evidence="2" id="KW-1185">Reference proteome</keyword>
<dbReference type="InterPro" id="IPR050490">
    <property type="entry name" value="Bact_solute-bd_prot1"/>
</dbReference>
<dbReference type="SUPFAM" id="SSF53850">
    <property type="entry name" value="Periplasmic binding protein-like II"/>
    <property type="match status" value="1"/>
</dbReference>
<reference evidence="1 2" key="1">
    <citation type="submission" date="2016-10" db="EMBL/GenBank/DDBJ databases">
        <authorList>
            <person name="de Groot N.N."/>
        </authorList>
    </citation>
    <scope>NUCLEOTIDE SEQUENCE [LARGE SCALE GENOMIC DNA]</scope>
    <source>
        <strain evidence="1 2">DSM 21800</strain>
    </source>
</reference>
<dbReference type="Pfam" id="PF01547">
    <property type="entry name" value="SBP_bac_1"/>
    <property type="match status" value="1"/>
</dbReference>
<dbReference type="Gene3D" id="3.40.190.10">
    <property type="entry name" value="Periplasmic binding protein-like II"/>
    <property type="match status" value="2"/>
</dbReference>
<sequence>MSRRSLLALASTAALTGSLSGCIQGSATRSAGNGLSLWLTFTDNDQRDYYEQHFVAPFNSQHSGVPLTLTIRGDDDALQRLQRTAIASGSGPDLVYTAGPSYGLEFVNADRFVSLDPYADKHSWQQLMLPWAYQAGILQDHCYMIPTSYETMIMVYNAKVFRDNGWQVPTDRAEFESFATAAKAADMMPVGIGAGDWAATTEWLVSIFVNHAAGPEAVHDALTSKIKWTDRRIVDAIALLKSYFDKGWIGGGIESYFTNREADLWAGLVDGTVGCLFIGSWAFSSMAPYFNPDEKNDDQWDWAPIPQFGDTTTRELYAMGVGSTFSINSDSPQPDDAAAYLDFLIQDPRAQLRSVADVSSQPLPLNYDPGDYPDDLDARVRRLYDAVDRADRIGYLSWTFWPPRSDVYLYEQMDRVIIGELSAREYCEGLDEIFGEEAEDGKVPPIPDWQVRR</sequence>
<protein>
    <submittedName>
        <fullName evidence="1">Carbohydrate ABC transporter substrate-binding protein, CUT1 family</fullName>
    </submittedName>
</protein>
<dbReference type="InterPro" id="IPR006059">
    <property type="entry name" value="SBP"/>
</dbReference>
<organism evidence="1 2">
    <name type="scientific">Microlunatus soli</name>
    <dbReference type="NCBI Taxonomy" id="630515"/>
    <lineage>
        <taxon>Bacteria</taxon>
        <taxon>Bacillati</taxon>
        <taxon>Actinomycetota</taxon>
        <taxon>Actinomycetes</taxon>
        <taxon>Propionibacteriales</taxon>
        <taxon>Propionibacteriaceae</taxon>
        <taxon>Microlunatus</taxon>
    </lineage>
</organism>
<dbReference type="AlphaFoldDB" id="A0A1H1W8X2"/>
<dbReference type="PROSITE" id="PS51257">
    <property type="entry name" value="PROKAR_LIPOPROTEIN"/>
    <property type="match status" value="1"/>
</dbReference>
<dbReference type="PANTHER" id="PTHR43649">
    <property type="entry name" value="ARABINOSE-BINDING PROTEIN-RELATED"/>
    <property type="match status" value="1"/>
</dbReference>